<dbReference type="Proteomes" id="UP000440198">
    <property type="component" value="Unassembled WGS sequence"/>
</dbReference>
<dbReference type="RefSeq" id="WP_007753863.1">
    <property type="nucleotide sequence ID" value="NZ_CAXSPE010000045.1"/>
</dbReference>
<dbReference type="EMBL" id="VWAK01000006">
    <property type="protein sequence ID" value="KAA5231352.1"/>
    <property type="molecule type" value="Genomic_DNA"/>
</dbReference>
<evidence type="ECO:0000313" key="2">
    <source>
        <dbReference type="EMBL" id="CUN47531.1"/>
    </source>
</evidence>
<proteinExistence type="predicted"/>
<protein>
    <submittedName>
        <fullName evidence="3">DUF4855 domain-containing protein</fullName>
    </submittedName>
    <submittedName>
        <fullName evidence="2">Glycerophosphoryl diester phosphodiesterase</fullName>
    </submittedName>
</protein>
<keyword evidence="1" id="KW-0732">Signal</keyword>
<name>A0A173X740_9BACE</name>
<evidence type="ECO:0000313" key="7">
    <source>
        <dbReference type="Proteomes" id="UP000440198"/>
    </source>
</evidence>
<organism evidence="2 5">
    <name type="scientific">Bacteroides finegoldii</name>
    <dbReference type="NCBI Taxonomy" id="338188"/>
    <lineage>
        <taxon>Bacteria</taxon>
        <taxon>Pseudomonadati</taxon>
        <taxon>Bacteroidota</taxon>
        <taxon>Bacteroidia</taxon>
        <taxon>Bacteroidales</taxon>
        <taxon>Bacteroidaceae</taxon>
        <taxon>Bacteroides</taxon>
    </lineage>
</organism>
<gene>
    <name evidence="2" type="ORF">ERS852397_00308</name>
    <name evidence="4" type="ORF">F2Z09_04095</name>
    <name evidence="3" type="ORF">F2Z22_05660</name>
</gene>
<sequence length="400" mass="46564">MNKKRMKKIVLTFVSLLMGGLCSVLVACSDEEHTVPIFPEDGSGEIEIKPDQKYDWEINRQSILANTDMVLFYSGGDQRPIWTQERAQPYITYVDEQNTSHWFFDSFLMLEILNTSDNWQTVREYTKGMRYESATKAEWMKLIDCYFNSETGIAAIEAGVKKAMITIGAPVYKRQVIIGIPEPIDVQNELVPGSSSVYWGEIDNVSLDFSKPADRVKACKWFIDQVRARFNEKGYQYVDLAGFYWIAEDASHTGNIITPIANYLNELKYSFNWIPFFNSDGHESWKELGFHYAYYQPNYYFDDKIPLTRLDEACKEALRCNMQMEMEFEDDVLAAHGKAYRLENYMAKFKEYGVWEKCRLAYYQSNSALLTLKYSSEPADVALYHKFCKFVIERPIRDSH</sequence>
<evidence type="ECO:0000313" key="5">
    <source>
        <dbReference type="Proteomes" id="UP000095517"/>
    </source>
</evidence>
<evidence type="ECO:0000256" key="1">
    <source>
        <dbReference type="SAM" id="SignalP"/>
    </source>
</evidence>
<keyword evidence="7" id="KW-1185">Reference proteome</keyword>
<dbReference type="EMBL" id="CYZH01000001">
    <property type="protein sequence ID" value="CUN47531.1"/>
    <property type="molecule type" value="Genomic_DNA"/>
</dbReference>
<evidence type="ECO:0000313" key="3">
    <source>
        <dbReference type="EMBL" id="KAA5231352.1"/>
    </source>
</evidence>
<accession>A0A173X740</accession>
<dbReference type="Proteomes" id="UP000421791">
    <property type="component" value="Unassembled WGS sequence"/>
</dbReference>
<dbReference type="STRING" id="338188.ERS852397_00308"/>
<feature type="chain" id="PRO_5044549745" evidence="1">
    <location>
        <begin position="27"/>
        <end position="400"/>
    </location>
</feature>
<dbReference type="InterPro" id="IPR032329">
    <property type="entry name" value="DUF4855"/>
</dbReference>
<reference evidence="6 7" key="2">
    <citation type="journal article" date="2019" name="Nat. Med.">
        <title>A library of human gut bacterial isolates paired with longitudinal multiomics data enables mechanistic microbiome research.</title>
        <authorList>
            <person name="Poyet M."/>
            <person name="Groussin M."/>
            <person name="Gibbons S.M."/>
            <person name="Avila-Pacheco J."/>
            <person name="Jiang X."/>
            <person name="Kearney S.M."/>
            <person name="Perrotta A.R."/>
            <person name="Berdy B."/>
            <person name="Zhao S."/>
            <person name="Lieberman T.D."/>
            <person name="Swanson P.K."/>
            <person name="Smith M."/>
            <person name="Roesemann S."/>
            <person name="Alexander J.E."/>
            <person name="Rich S.A."/>
            <person name="Livny J."/>
            <person name="Vlamakis H."/>
            <person name="Clish C."/>
            <person name="Bullock K."/>
            <person name="Deik A."/>
            <person name="Scott J."/>
            <person name="Pierce K.A."/>
            <person name="Xavier R.J."/>
            <person name="Alm E.J."/>
        </authorList>
    </citation>
    <scope>NUCLEOTIDE SEQUENCE [LARGE SCALE GENOMIC DNA]</scope>
    <source>
        <strain evidence="4 7">BIOML-A2</strain>
        <strain evidence="3 6">BIOML-A6</strain>
    </source>
</reference>
<dbReference type="EMBL" id="VWAG01000005">
    <property type="protein sequence ID" value="KAA5259133.1"/>
    <property type="molecule type" value="Genomic_DNA"/>
</dbReference>
<dbReference type="PROSITE" id="PS51257">
    <property type="entry name" value="PROKAR_LIPOPROTEIN"/>
    <property type="match status" value="1"/>
</dbReference>
<dbReference type="Proteomes" id="UP000095517">
    <property type="component" value="Unassembled WGS sequence"/>
</dbReference>
<dbReference type="AlphaFoldDB" id="A0A173X740"/>
<reference evidence="2 5" key="1">
    <citation type="submission" date="2015-09" db="EMBL/GenBank/DDBJ databases">
        <authorList>
            <consortium name="Pathogen Informatics"/>
        </authorList>
    </citation>
    <scope>NUCLEOTIDE SEQUENCE [LARGE SCALE GENOMIC DNA]</scope>
    <source>
        <strain evidence="2 5">2789STDY5608840</strain>
    </source>
</reference>
<evidence type="ECO:0000313" key="6">
    <source>
        <dbReference type="Proteomes" id="UP000421791"/>
    </source>
</evidence>
<feature type="signal peptide" evidence="1">
    <location>
        <begin position="1"/>
        <end position="26"/>
    </location>
</feature>
<dbReference type="Pfam" id="PF16147">
    <property type="entry name" value="DUF4855"/>
    <property type="match status" value="1"/>
</dbReference>
<evidence type="ECO:0000313" key="4">
    <source>
        <dbReference type="EMBL" id="KAA5259133.1"/>
    </source>
</evidence>